<dbReference type="InterPro" id="IPR003591">
    <property type="entry name" value="Leu-rich_rpt_typical-subtyp"/>
</dbReference>
<keyword evidence="8" id="KW-1133">Transmembrane helix</keyword>
<keyword evidence="5" id="KW-0732">Signal</keyword>
<evidence type="ECO:0000256" key="6">
    <source>
        <dbReference type="ARBA" id="ARBA00022737"/>
    </source>
</evidence>
<evidence type="ECO:0000256" key="4">
    <source>
        <dbReference type="ARBA" id="ARBA00022692"/>
    </source>
</evidence>
<keyword evidence="10" id="KW-0675">Receptor</keyword>
<sequence>MASIANGVFLLSLSCELQIDAKAFIGLKNLTSLFLIESLDLKENKISEIKEQAFANLSKLSYLNLEWNCQRCDHAAQPCFPCVNNTPIKLYPGSFRNQVQMTSLSIRGNSLRDLPDKLFSNMPNLSSLDLSDNLLAYAIRNVAISSMN</sequence>
<dbReference type="PANTHER" id="PTHR47410:SF4">
    <property type="entry name" value="TOLL-LIKE RECEPTOR 9"/>
    <property type="match status" value="1"/>
</dbReference>
<accession>A0A9Q1DB38</accession>
<keyword evidence="11" id="KW-0325">Glycoprotein</keyword>
<evidence type="ECO:0000256" key="9">
    <source>
        <dbReference type="ARBA" id="ARBA00023136"/>
    </source>
</evidence>
<gene>
    <name evidence="12" type="ORF">COCON_G00142920</name>
</gene>
<organism evidence="12 13">
    <name type="scientific">Conger conger</name>
    <name type="common">Conger eel</name>
    <name type="synonym">Muraena conger</name>
    <dbReference type="NCBI Taxonomy" id="82655"/>
    <lineage>
        <taxon>Eukaryota</taxon>
        <taxon>Metazoa</taxon>
        <taxon>Chordata</taxon>
        <taxon>Craniata</taxon>
        <taxon>Vertebrata</taxon>
        <taxon>Euteleostomi</taxon>
        <taxon>Actinopterygii</taxon>
        <taxon>Neopterygii</taxon>
        <taxon>Teleostei</taxon>
        <taxon>Anguilliformes</taxon>
        <taxon>Congridae</taxon>
        <taxon>Conger</taxon>
    </lineage>
</organism>
<evidence type="ECO:0000313" key="12">
    <source>
        <dbReference type="EMBL" id="KAJ8265193.1"/>
    </source>
</evidence>
<keyword evidence="3" id="KW-0433">Leucine-rich repeat</keyword>
<evidence type="ECO:0000256" key="8">
    <source>
        <dbReference type="ARBA" id="ARBA00022989"/>
    </source>
</evidence>
<dbReference type="EMBL" id="JAFJMO010000010">
    <property type="protein sequence ID" value="KAJ8265193.1"/>
    <property type="molecule type" value="Genomic_DNA"/>
</dbReference>
<evidence type="ECO:0000256" key="5">
    <source>
        <dbReference type="ARBA" id="ARBA00022729"/>
    </source>
</evidence>
<dbReference type="OrthoDB" id="10006997at2759"/>
<dbReference type="GO" id="GO:0002224">
    <property type="term" value="P:toll-like receptor signaling pathway"/>
    <property type="evidence" value="ECO:0007669"/>
    <property type="project" value="TreeGrafter"/>
</dbReference>
<dbReference type="GO" id="GO:0051607">
    <property type="term" value="P:defense response to virus"/>
    <property type="evidence" value="ECO:0007669"/>
    <property type="project" value="TreeGrafter"/>
</dbReference>
<name>A0A9Q1DB38_CONCO</name>
<evidence type="ECO:0000256" key="7">
    <source>
        <dbReference type="ARBA" id="ARBA00022753"/>
    </source>
</evidence>
<dbReference type="GO" id="GO:0038187">
    <property type="term" value="F:pattern recognition receptor activity"/>
    <property type="evidence" value="ECO:0007669"/>
    <property type="project" value="TreeGrafter"/>
</dbReference>
<evidence type="ECO:0000256" key="2">
    <source>
        <dbReference type="ARBA" id="ARBA00004370"/>
    </source>
</evidence>
<dbReference type="Gene3D" id="3.80.10.10">
    <property type="entry name" value="Ribonuclease Inhibitor"/>
    <property type="match status" value="1"/>
</dbReference>
<dbReference type="SMART" id="SM00369">
    <property type="entry name" value="LRR_TYP"/>
    <property type="match status" value="3"/>
</dbReference>
<dbReference type="InterPro" id="IPR032675">
    <property type="entry name" value="LRR_dom_sf"/>
</dbReference>
<dbReference type="Proteomes" id="UP001152803">
    <property type="component" value="Unassembled WGS sequence"/>
</dbReference>
<dbReference type="GO" id="GO:0032755">
    <property type="term" value="P:positive regulation of interleukin-6 production"/>
    <property type="evidence" value="ECO:0007669"/>
    <property type="project" value="TreeGrafter"/>
</dbReference>
<dbReference type="GO" id="GO:0005886">
    <property type="term" value="C:plasma membrane"/>
    <property type="evidence" value="ECO:0007669"/>
    <property type="project" value="TreeGrafter"/>
</dbReference>
<dbReference type="InterPro" id="IPR001611">
    <property type="entry name" value="Leu-rich_rpt"/>
</dbReference>
<dbReference type="Pfam" id="PF13855">
    <property type="entry name" value="LRR_8"/>
    <property type="match status" value="2"/>
</dbReference>
<reference evidence="12" key="1">
    <citation type="journal article" date="2023" name="Science">
        <title>Genome structures resolve the early diversification of teleost fishes.</title>
        <authorList>
            <person name="Parey E."/>
            <person name="Louis A."/>
            <person name="Montfort J."/>
            <person name="Bouchez O."/>
            <person name="Roques C."/>
            <person name="Iampietro C."/>
            <person name="Lluch J."/>
            <person name="Castinel A."/>
            <person name="Donnadieu C."/>
            <person name="Desvignes T."/>
            <person name="Floi Bucao C."/>
            <person name="Jouanno E."/>
            <person name="Wen M."/>
            <person name="Mejri S."/>
            <person name="Dirks R."/>
            <person name="Jansen H."/>
            <person name="Henkel C."/>
            <person name="Chen W.J."/>
            <person name="Zahm M."/>
            <person name="Cabau C."/>
            <person name="Klopp C."/>
            <person name="Thompson A.W."/>
            <person name="Robinson-Rechavi M."/>
            <person name="Braasch I."/>
            <person name="Lecointre G."/>
            <person name="Bobe J."/>
            <person name="Postlethwait J.H."/>
            <person name="Berthelot C."/>
            <person name="Roest Crollius H."/>
            <person name="Guiguen Y."/>
        </authorList>
    </citation>
    <scope>NUCLEOTIDE SEQUENCE</scope>
    <source>
        <strain evidence="12">Concon-B</strain>
    </source>
</reference>
<evidence type="ECO:0000256" key="11">
    <source>
        <dbReference type="ARBA" id="ARBA00023180"/>
    </source>
</evidence>
<evidence type="ECO:0000256" key="10">
    <source>
        <dbReference type="ARBA" id="ARBA00023170"/>
    </source>
</evidence>
<dbReference type="GO" id="GO:0005768">
    <property type="term" value="C:endosome"/>
    <property type="evidence" value="ECO:0007669"/>
    <property type="project" value="UniProtKB-SubCell"/>
</dbReference>
<keyword evidence="13" id="KW-1185">Reference proteome</keyword>
<keyword evidence="6" id="KW-0677">Repeat</keyword>
<comment type="caution">
    <text evidence="12">The sequence shown here is derived from an EMBL/GenBank/DDBJ whole genome shotgun (WGS) entry which is preliminary data.</text>
</comment>
<evidence type="ECO:0000256" key="3">
    <source>
        <dbReference type="ARBA" id="ARBA00022614"/>
    </source>
</evidence>
<dbReference type="PANTHER" id="PTHR47410">
    <property type="entry name" value="TOLL-LIKE RECEPTOR 7-RELATED"/>
    <property type="match status" value="1"/>
</dbReference>
<comment type="subcellular location">
    <subcellularLocation>
        <location evidence="1">Endosome</location>
    </subcellularLocation>
    <subcellularLocation>
        <location evidence="2">Membrane</location>
    </subcellularLocation>
</comment>
<proteinExistence type="predicted"/>
<keyword evidence="7" id="KW-0967">Endosome</keyword>
<keyword evidence="4" id="KW-0812">Transmembrane</keyword>
<keyword evidence="9" id="KW-0472">Membrane</keyword>
<dbReference type="AlphaFoldDB" id="A0A9Q1DB38"/>
<protein>
    <submittedName>
        <fullName evidence="12">Uncharacterized protein</fullName>
    </submittedName>
</protein>
<evidence type="ECO:0000313" key="13">
    <source>
        <dbReference type="Proteomes" id="UP001152803"/>
    </source>
</evidence>
<evidence type="ECO:0000256" key="1">
    <source>
        <dbReference type="ARBA" id="ARBA00004177"/>
    </source>
</evidence>
<dbReference type="GO" id="GO:0007249">
    <property type="term" value="P:canonical NF-kappaB signal transduction"/>
    <property type="evidence" value="ECO:0007669"/>
    <property type="project" value="TreeGrafter"/>
</dbReference>
<dbReference type="SUPFAM" id="SSF52058">
    <property type="entry name" value="L domain-like"/>
    <property type="match status" value="1"/>
</dbReference>